<proteinExistence type="predicted"/>
<name>A0ABW5C6B5_9PROT</name>
<dbReference type="Proteomes" id="UP001597296">
    <property type="component" value="Unassembled WGS sequence"/>
</dbReference>
<accession>A0ABW5C6B5</accession>
<dbReference type="SUPFAM" id="SSF47336">
    <property type="entry name" value="ACP-like"/>
    <property type="match status" value="1"/>
</dbReference>
<protein>
    <submittedName>
        <fullName evidence="1">Acyl carrier protein</fullName>
    </submittedName>
</protein>
<sequence>MSLHRDAIAAFLESELGLKPGSYQDDELLFSTGRLDSFGLVNVMSFVEERLGRKLKVSETTLAHFDSIERLATFMNAG</sequence>
<dbReference type="RefSeq" id="WP_377314585.1">
    <property type="nucleotide sequence ID" value="NZ_JBHUIY010000004.1"/>
</dbReference>
<evidence type="ECO:0000313" key="1">
    <source>
        <dbReference type="EMBL" id="MFD2232884.1"/>
    </source>
</evidence>
<gene>
    <name evidence="1" type="ORF">ACFSNB_03605</name>
</gene>
<comment type="caution">
    <text evidence="1">The sequence shown here is derived from an EMBL/GenBank/DDBJ whole genome shotgun (WGS) entry which is preliminary data.</text>
</comment>
<reference evidence="2" key="1">
    <citation type="journal article" date="2019" name="Int. J. Syst. Evol. Microbiol.">
        <title>The Global Catalogue of Microorganisms (GCM) 10K type strain sequencing project: providing services to taxonomists for standard genome sequencing and annotation.</title>
        <authorList>
            <consortium name="The Broad Institute Genomics Platform"/>
            <consortium name="The Broad Institute Genome Sequencing Center for Infectious Disease"/>
            <person name="Wu L."/>
            <person name="Ma J."/>
        </authorList>
    </citation>
    <scope>NUCLEOTIDE SEQUENCE [LARGE SCALE GENOMIC DNA]</scope>
    <source>
        <strain evidence="2">KCTC 15012</strain>
    </source>
</reference>
<dbReference type="Gene3D" id="1.10.1200.10">
    <property type="entry name" value="ACP-like"/>
    <property type="match status" value="1"/>
</dbReference>
<evidence type="ECO:0000313" key="2">
    <source>
        <dbReference type="Proteomes" id="UP001597296"/>
    </source>
</evidence>
<dbReference type="EMBL" id="JBHUIY010000004">
    <property type="protein sequence ID" value="MFD2232884.1"/>
    <property type="molecule type" value="Genomic_DNA"/>
</dbReference>
<keyword evidence="2" id="KW-1185">Reference proteome</keyword>
<dbReference type="InterPro" id="IPR036736">
    <property type="entry name" value="ACP-like_sf"/>
</dbReference>
<organism evidence="1 2">
    <name type="scientific">Phaeospirillum tilakii</name>
    <dbReference type="NCBI Taxonomy" id="741673"/>
    <lineage>
        <taxon>Bacteria</taxon>
        <taxon>Pseudomonadati</taxon>
        <taxon>Pseudomonadota</taxon>
        <taxon>Alphaproteobacteria</taxon>
        <taxon>Rhodospirillales</taxon>
        <taxon>Rhodospirillaceae</taxon>
        <taxon>Phaeospirillum</taxon>
    </lineage>
</organism>